<evidence type="ECO:0000256" key="9">
    <source>
        <dbReference type="ARBA" id="ARBA00023239"/>
    </source>
</evidence>
<keyword evidence="7" id="KW-0411">Iron-sulfur</keyword>
<evidence type="ECO:0000256" key="3">
    <source>
        <dbReference type="ARBA" id="ARBA00022723"/>
    </source>
</evidence>
<dbReference type="OrthoDB" id="2099276at2759"/>
<dbReference type="GO" id="GO:0006289">
    <property type="term" value="P:nucleotide-excision repair"/>
    <property type="evidence" value="ECO:0007669"/>
    <property type="project" value="TreeGrafter"/>
</dbReference>
<evidence type="ECO:0000256" key="7">
    <source>
        <dbReference type="ARBA" id="ARBA00023014"/>
    </source>
</evidence>
<keyword evidence="9 12" id="KW-0456">Lyase</keyword>
<feature type="compositionally biased region" description="Basic and acidic residues" evidence="13">
    <location>
        <begin position="41"/>
        <end position="53"/>
    </location>
</feature>
<evidence type="ECO:0000256" key="1">
    <source>
        <dbReference type="ARBA" id="ARBA00008343"/>
    </source>
</evidence>
<keyword evidence="10 12" id="KW-0326">Glycosidase</keyword>
<dbReference type="Gene3D" id="1.10.1670.10">
    <property type="entry name" value="Helix-hairpin-Helix base-excision DNA repair enzymes (C-terminal)"/>
    <property type="match status" value="1"/>
</dbReference>
<dbReference type="FunFam" id="1.10.340.30:FF:000005">
    <property type="entry name" value="Endonuclease III-like protein 1"/>
    <property type="match status" value="1"/>
</dbReference>
<feature type="region of interest" description="Disordered" evidence="13">
    <location>
        <begin position="26"/>
        <end position="82"/>
    </location>
</feature>
<evidence type="ECO:0000256" key="12">
    <source>
        <dbReference type="HAMAP-Rule" id="MF_03183"/>
    </source>
</evidence>
<dbReference type="Pfam" id="PF00633">
    <property type="entry name" value="HHH"/>
    <property type="match status" value="1"/>
</dbReference>
<dbReference type="GO" id="GO:0051539">
    <property type="term" value="F:4 iron, 4 sulfur cluster binding"/>
    <property type="evidence" value="ECO:0007669"/>
    <property type="project" value="UniProtKB-KW"/>
</dbReference>
<dbReference type="CDD" id="cd00056">
    <property type="entry name" value="ENDO3c"/>
    <property type="match status" value="1"/>
</dbReference>
<dbReference type="InterPro" id="IPR011257">
    <property type="entry name" value="DNA_glycosylase"/>
</dbReference>
<evidence type="ECO:0000256" key="11">
    <source>
        <dbReference type="ARBA" id="ARBA00044632"/>
    </source>
</evidence>
<dbReference type="PANTHER" id="PTHR43286">
    <property type="entry name" value="ENDONUCLEASE III-LIKE PROTEIN 1"/>
    <property type="match status" value="1"/>
</dbReference>
<gene>
    <name evidence="12" type="primary">NTH1</name>
    <name evidence="15" type="ORF">OT_ostta14g00980</name>
</gene>
<evidence type="ECO:0000256" key="6">
    <source>
        <dbReference type="ARBA" id="ARBA00023004"/>
    </source>
</evidence>
<dbReference type="InterPro" id="IPR030841">
    <property type="entry name" value="NTH1"/>
</dbReference>
<dbReference type="GO" id="GO:0046872">
    <property type="term" value="F:metal ion binding"/>
    <property type="evidence" value="ECO:0007669"/>
    <property type="project" value="UniProtKB-KW"/>
</dbReference>
<comment type="caution">
    <text evidence="12">Lacks conserved residue(s) required for the propagation of feature annotation.</text>
</comment>
<dbReference type="GO" id="GO:0005634">
    <property type="term" value="C:nucleus"/>
    <property type="evidence" value="ECO:0007669"/>
    <property type="project" value="InterPro"/>
</dbReference>
<evidence type="ECO:0000256" key="2">
    <source>
        <dbReference type="ARBA" id="ARBA00022485"/>
    </source>
</evidence>
<keyword evidence="2" id="KW-0004">4Fe-4S</keyword>
<feature type="compositionally biased region" description="Polar residues" evidence="13">
    <location>
        <begin position="54"/>
        <end position="63"/>
    </location>
</feature>
<organism evidence="15 16">
    <name type="scientific">Ostreococcus tauri</name>
    <name type="common">Marine green alga</name>
    <dbReference type="NCBI Taxonomy" id="70448"/>
    <lineage>
        <taxon>Eukaryota</taxon>
        <taxon>Viridiplantae</taxon>
        <taxon>Chlorophyta</taxon>
        <taxon>Mamiellophyceae</taxon>
        <taxon>Mamiellales</taxon>
        <taxon>Bathycoccaceae</taxon>
        <taxon>Ostreococcus</taxon>
    </lineage>
</organism>
<name>A0A096PAM0_OSTTA</name>
<dbReference type="InParanoid" id="A0A096PAM0"/>
<keyword evidence="16" id="KW-1185">Reference proteome</keyword>
<evidence type="ECO:0000256" key="13">
    <source>
        <dbReference type="SAM" id="MobiDB-lite"/>
    </source>
</evidence>
<dbReference type="PROSITE" id="PS01155">
    <property type="entry name" value="ENDONUCLEASE_III_2"/>
    <property type="match status" value="1"/>
</dbReference>
<feature type="domain" description="HhH-GPD" evidence="14">
    <location>
        <begin position="147"/>
        <end position="306"/>
    </location>
</feature>
<comment type="catalytic activity">
    <reaction evidence="11 12">
        <text>2'-deoxyribonucleotide-(2'-deoxyribose 5'-phosphate)-2'-deoxyribonucleotide-DNA = a 3'-end 2'-deoxyribonucleotide-(2,3-dehydro-2,3-deoxyribose 5'-phosphate)-DNA + a 5'-end 5'-phospho-2'-deoxyribonucleoside-DNA + H(+)</text>
        <dbReference type="Rhea" id="RHEA:66592"/>
        <dbReference type="Rhea" id="RHEA-COMP:13180"/>
        <dbReference type="Rhea" id="RHEA-COMP:16897"/>
        <dbReference type="Rhea" id="RHEA-COMP:17067"/>
        <dbReference type="ChEBI" id="CHEBI:15378"/>
        <dbReference type="ChEBI" id="CHEBI:136412"/>
        <dbReference type="ChEBI" id="CHEBI:157695"/>
        <dbReference type="ChEBI" id="CHEBI:167181"/>
        <dbReference type="EC" id="4.2.99.18"/>
    </reaction>
</comment>
<evidence type="ECO:0000256" key="5">
    <source>
        <dbReference type="ARBA" id="ARBA00022801"/>
    </source>
</evidence>
<reference evidence="15 16" key="2">
    <citation type="journal article" date="2014" name="BMC Genomics">
        <title>An improved genome of the model marine alga Ostreococcus tauri unfolds by assessing Illumina de novo assemblies.</title>
        <authorList>
            <person name="Blanc-Mathieu R."/>
            <person name="Verhelst B."/>
            <person name="Derelle E."/>
            <person name="Rombauts S."/>
            <person name="Bouget F.Y."/>
            <person name="Carre I."/>
            <person name="Chateau A."/>
            <person name="Eyre-Walker A."/>
            <person name="Grimsley N."/>
            <person name="Moreau H."/>
            <person name="Piegu B."/>
            <person name="Rivals E."/>
            <person name="Schackwitz W."/>
            <person name="Van de Peer Y."/>
            <person name="Piganeau G."/>
        </authorList>
    </citation>
    <scope>NUCLEOTIDE SEQUENCE [LARGE SCALE GENOMIC DNA]</scope>
    <source>
        <strain evidence="16">OTTH 0595 / CCAP 157/2 / RCC745</strain>
    </source>
</reference>
<comment type="similarity">
    <text evidence="1 12">Belongs to the Nth/MutY family.</text>
</comment>
<comment type="function">
    <text evidence="12">Bifunctional DNA N-glycosylase with associated apurinic/apyrimidinic (AP) lyase function that catalyzes the first step in base excision repair (BER), the primary repair pathway for the repair of oxidative DNA damage. The DNA N-glycosylase activity releases the damaged DNA base from DNA by cleaving the N-glycosidic bond, leaving an AP site. The AP lyase activity cleaves the phosphodiester bond 3' to the AP site by a beta-elimination. Primarily recognizes and repairs oxidative base damage of pyrimidines.</text>
</comment>
<evidence type="ECO:0000256" key="8">
    <source>
        <dbReference type="ARBA" id="ARBA00023204"/>
    </source>
</evidence>
<dbReference type="AlphaFoldDB" id="A0A096PAM0"/>
<dbReference type="HAMAP" id="MF_03183">
    <property type="entry name" value="Endonuclease_III_Nth"/>
    <property type="match status" value="1"/>
</dbReference>
<feature type="region of interest" description="Disordered" evidence="13">
    <location>
        <begin position="329"/>
        <end position="355"/>
    </location>
</feature>
<dbReference type="PANTHER" id="PTHR43286:SF1">
    <property type="entry name" value="ENDONUCLEASE III-LIKE PROTEIN 1"/>
    <property type="match status" value="1"/>
</dbReference>
<sequence length="355" mass="39028">MYAHVARALSRLLAPVSIAFGRRARADPNAMSRRVAASPSRAKDGDAAPEPEKPSTSSATDDVTTPIRAKVNSRKKPVKTEDERSVVAIEPEGWEKTLETIKRWRADGPPAAVDTMGCEKIADVEDDRVNVDGDRYRRYLTLTSAMLSSQTKDEINHAAMRRLRAHGCTPENILNTDEDALDAMINPVGFHRRKAQYLRATAKILLDEYDGDIPPSVETLCALPGVGPKMAYLVMNVGWGEPTGICVDVHVHRISERLGWVAKDVMGKNGSPRKKTPEDTRAALESWLPKHEWIEINPLLVGFGQLTCTPLRPKCHACPLAKDGSCPSAFKENPASPESAKKRPKLELKLEGDDA</sequence>
<dbReference type="EC" id="3.2.2.-" evidence="12"/>
<keyword evidence="4 12" id="KW-0227">DNA damage</keyword>
<dbReference type="Pfam" id="PF00730">
    <property type="entry name" value="HhH-GPD"/>
    <property type="match status" value="1"/>
</dbReference>
<dbReference type="InterPro" id="IPR004036">
    <property type="entry name" value="Endonuclease-III-like_CS2"/>
</dbReference>
<dbReference type="InterPro" id="IPR003265">
    <property type="entry name" value="HhH-GPD_domain"/>
</dbReference>
<dbReference type="FunCoup" id="A0A096PAM0">
    <property type="interactions" value="1270"/>
</dbReference>
<evidence type="ECO:0000256" key="10">
    <source>
        <dbReference type="ARBA" id="ARBA00023295"/>
    </source>
</evidence>
<proteinExistence type="inferred from homology"/>
<dbReference type="SUPFAM" id="SSF48150">
    <property type="entry name" value="DNA-glycosylase"/>
    <property type="match status" value="1"/>
</dbReference>
<keyword evidence="6" id="KW-0408">Iron</keyword>
<evidence type="ECO:0000259" key="14">
    <source>
        <dbReference type="SMART" id="SM00478"/>
    </source>
</evidence>
<dbReference type="STRING" id="70448.A0A096PAM0"/>
<dbReference type="GO" id="GO:0000703">
    <property type="term" value="F:oxidized pyrimidine nucleobase lesion DNA N-glycosylase activity"/>
    <property type="evidence" value="ECO:0007669"/>
    <property type="project" value="UniProtKB-UniRule"/>
</dbReference>
<keyword evidence="8 12" id="KW-0234">DNA repair</keyword>
<evidence type="ECO:0000313" key="16">
    <source>
        <dbReference type="Proteomes" id="UP000009170"/>
    </source>
</evidence>
<evidence type="ECO:0000313" key="15">
    <source>
        <dbReference type="EMBL" id="CEG02021.1"/>
    </source>
</evidence>
<dbReference type="SMART" id="SM00478">
    <property type="entry name" value="ENDO3c"/>
    <property type="match status" value="1"/>
</dbReference>
<dbReference type="EMBL" id="CAID01000014">
    <property type="protein sequence ID" value="CEG02021.1"/>
    <property type="molecule type" value="Genomic_DNA"/>
</dbReference>
<feature type="compositionally biased region" description="Basic and acidic residues" evidence="13">
    <location>
        <begin position="339"/>
        <end position="355"/>
    </location>
</feature>
<protein>
    <recommendedName>
        <fullName evidence="12">Endonuclease III homolog</fullName>
        <ecNumber evidence="12">3.2.2.-</ecNumber>
        <ecNumber evidence="12">4.2.99.18</ecNumber>
    </recommendedName>
    <alternativeName>
        <fullName evidence="12">Bifunctional DNA N-glycosylase/DNA-(apurinic or apyrimidinic site) lyase</fullName>
        <shortName evidence="12">DNA glycosylase/AP lyase</shortName>
    </alternativeName>
</protein>
<dbReference type="Gene3D" id="1.10.340.30">
    <property type="entry name" value="Hypothetical protein, domain 2"/>
    <property type="match status" value="1"/>
</dbReference>
<dbReference type="InterPro" id="IPR000445">
    <property type="entry name" value="HhH_motif"/>
</dbReference>
<accession>A0A096PAM0</accession>
<dbReference type="EC" id="4.2.99.18" evidence="12"/>
<dbReference type="GO" id="GO:0006285">
    <property type="term" value="P:base-excision repair, AP site formation"/>
    <property type="evidence" value="ECO:0007669"/>
    <property type="project" value="UniProtKB-UniRule"/>
</dbReference>
<dbReference type="Proteomes" id="UP000009170">
    <property type="component" value="Unassembled WGS sequence"/>
</dbReference>
<keyword evidence="5 12" id="KW-0378">Hydrolase</keyword>
<comment type="caution">
    <text evidence="15">The sequence shown here is derived from an EMBL/GenBank/DDBJ whole genome shotgun (WGS) entry which is preliminary data.</text>
</comment>
<dbReference type="InterPro" id="IPR023170">
    <property type="entry name" value="HhH_base_excis_C"/>
</dbReference>
<reference evidence="16" key="1">
    <citation type="journal article" date="2006" name="Proc. Natl. Acad. Sci. U.S.A.">
        <title>Genome analysis of the smallest free-living eukaryote Ostreococcus tauri unveils many unique features.</title>
        <authorList>
            <person name="Derelle E."/>
            <person name="Ferraz C."/>
            <person name="Rombauts S."/>
            <person name="Rouze P."/>
            <person name="Worden A.Z."/>
            <person name="Robbens S."/>
            <person name="Partensky F."/>
            <person name="Degroeve S."/>
            <person name="Echeynie S."/>
            <person name="Cooke R."/>
            <person name="Saeys Y."/>
            <person name="Wuyts J."/>
            <person name="Jabbari K."/>
            <person name="Bowler C."/>
            <person name="Panaud O."/>
            <person name="Piegu B."/>
            <person name="Ball S.G."/>
            <person name="Ral J.-P."/>
            <person name="Bouget F.-Y."/>
            <person name="Piganeau G."/>
            <person name="De Baets B."/>
            <person name="Picard A."/>
            <person name="Delseny M."/>
            <person name="Demaille J."/>
            <person name="Van de Peer Y."/>
            <person name="Moreau H."/>
        </authorList>
    </citation>
    <scope>NUCLEOTIDE SEQUENCE [LARGE SCALE GENOMIC DNA]</scope>
    <source>
        <strain evidence="16">OTTH 0595 / CCAP 157/2 / RCC745</strain>
    </source>
</reference>
<evidence type="ECO:0000256" key="4">
    <source>
        <dbReference type="ARBA" id="ARBA00022763"/>
    </source>
</evidence>
<keyword evidence="3" id="KW-0479">Metal-binding</keyword>
<dbReference type="GO" id="GO:0140078">
    <property type="term" value="F:class I DNA-(apurinic or apyrimidinic site) endonuclease activity"/>
    <property type="evidence" value="ECO:0007669"/>
    <property type="project" value="UniProtKB-EC"/>
</dbReference>
<dbReference type="GO" id="GO:0003677">
    <property type="term" value="F:DNA binding"/>
    <property type="evidence" value="ECO:0007669"/>
    <property type="project" value="UniProtKB-UniRule"/>
</dbReference>